<evidence type="ECO:0000259" key="2">
    <source>
        <dbReference type="PROSITE" id="PS51203"/>
    </source>
</evidence>
<dbReference type="PANTHER" id="PTHR22932:SF1">
    <property type="entry name" value="CO-CHAPERONE PROTEIN DAF-41"/>
    <property type="match status" value="1"/>
</dbReference>
<dbReference type="AlphaFoldDB" id="A0A0J9X978"/>
<dbReference type="PROSITE" id="PS51203">
    <property type="entry name" value="CS"/>
    <property type="match status" value="1"/>
</dbReference>
<dbReference type="EMBL" id="CCBN010000006">
    <property type="protein sequence ID" value="CDO54022.1"/>
    <property type="molecule type" value="Genomic_DNA"/>
</dbReference>
<dbReference type="Gene3D" id="2.60.40.790">
    <property type="match status" value="1"/>
</dbReference>
<feature type="domain" description="CS" evidence="2">
    <location>
        <begin position="5"/>
        <end position="104"/>
    </location>
</feature>
<comment type="caution">
    <text evidence="3">The sequence shown here is derived from an EMBL/GenBank/DDBJ whole genome shotgun (WGS) entry which is preliminary data.</text>
</comment>
<evidence type="ECO:0000313" key="3">
    <source>
        <dbReference type="EMBL" id="CDO54022.1"/>
    </source>
</evidence>
<evidence type="ECO:0000313" key="4">
    <source>
        <dbReference type="Proteomes" id="UP000242525"/>
    </source>
</evidence>
<dbReference type="InterPro" id="IPR045250">
    <property type="entry name" value="p23-like"/>
</dbReference>
<organism evidence="3 4">
    <name type="scientific">Geotrichum candidum</name>
    <name type="common">Oospora lactis</name>
    <name type="synonym">Dipodascus geotrichum</name>
    <dbReference type="NCBI Taxonomy" id="1173061"/>
    <lineage>
        <taxon>Eukaryota</taxon>
        <taxon>Fungi</taxon>
        <taxon>Dikarya</taxon>
        <taxon>Ascomycota</taxon>
        <taxon>Saccharomycotina</taxon>
        <taxon>Dipodascomycetes</taxon>
        <taxon>Dipodascales</taxon>
        <taxon>Dipodascaceae</taxon>
        <taxon>Geotrichum</taxon>
    </lineage>
</organism>
<dbReference type="GO" id="GO:0005829">
    <property type="term" value="C:cytosol"/>
    <property type="evidence" value="ECO:0007669"/>
    <property type="project" value="TreeGrafter"/>
</dbReference>
<protein>
    <submittedName>
        <fullName evidence="3">Similar to Saccharomyces cerevisiae YKL117W SBA1 Co-chaperone that binds to and regulates Hsp90 family chaperones</fullName>
    </submittedName>
</protein>
<sequence>MAIIESYPEVTWAQRSDPKHDAKNIIFLNITVNDDLGLHPVFELTSQSLYFSAVNEGNTKSFTLNLDFYDTIVPKLSKHSVNTKGITAILQKSSTQLEYWPRLTKEKAKLFYLKTDFDKWVDEDDQNGANLLDDQDFDFNNISSSTDGLEEVSNVFSGLGGAAGNKQLLEAFKTQK</sequence>
<dbReference type="GO" id="GO:0051879">
    <property type="term" value="F:Hsp90 protein binding"/>
    <property type="evidence" value="ECO:0007669"/>
    <property type="project" value="InterPro"/>
</dbReference>
<dbReference type="GO" id="GO:0051131">
    <property type="term" value="P:chaperone-mediated protein complex assembly"/>
    <property type="evidence" value="ECO:0007669"/>
    <property type="project" value="TreeGrafter"/>
</dbReference>
<dbReference type="GO" id="GO:0006457">
    <property type="term" value="P:protein folding"/>
    <property type="evidence" value="ECO:0007669"/>
    <property type="project" value="TreeGrafter"/>
</dbReference>
<evidence type="ECO:0000256" key="1">
    <source>
        <dbReference type="ARBA" id="ARBA00025733"/>
    </source>
</evidence>
<dbReference type="FunFam" id="2.60.40.790:FF:000013">
    <property type="entry name" value="Very-long-chain (3R)-3-hydroxyacyl-CoA dehydratase"/>
    <property type="match status" value="1"/>
</dbReference>
<dbReference type="PANTHER" id="PTHR22932">
    <property type="entry name" value="TELOMERASE-BINDING PROTEIN P23 HSP90 CO-CHAPERONE"/>
    <property type="match status" value="1"/>
</dbReference>
<dbReference type="STRING" id="1173061.A0A0J9X978"/>
<accession>A0A0J9X978</accession>
<dbReference type="CDD" id="cd06465">
    <property type="entry name" value="p23_hB-ind1_like"/>
    <property type="match status" value="1"/>
</dbReference>
<dbReference type="GO" id="GO:0051087">
    <property type="term" value="F:protein-folding chaperone binding"/>
    <property type="evidence" value="ECO:0007669"/>
    <property type="project" value="TreeGrafter"/>
</dbReference>
<gene>
    <name evidence="3" type="ORF">BN980_GECA06s03497g</name>
</gene>
<proteinExistence type="inferred from homology"/>
<comment type="similarity">
    <text evidence="1">Belongs to the p23/wos2 family.</text>
</comment>
<dbReference type="Proteomes" id="UP000242525">
    <property type="component" value="Unassembled WGS sequence"/>
</dbReference>
<dbReference type="InterPro" id="IPR008978">
    <property type="entry name" value="HSP20-like_chaperone"/>
</dbReference>
<reference evidence="3" key="1">
    <citation type="submission" date="2014-03" db="EMBL/GenBank/DDBJ databases">
        <authorList>
            <person name="Casaregola S."/>
        </authorList>
    </citation>
    <scope>NUCLEOTIDE SEQUENCE [LARGE SCALE GENOMIC DNA]</scope>
    <source>
        <strain evidence="3">CLIB 918</strain>
    </source>
</reference>
<keyword evidence="4" id="KW-1185">Reference proteome</keyword>
<dbReference type="OrthoDB" id="1564555at2759"/>
<name>A0A0J9X978_GEOCN</name>
<dbReference type="InterPro" id="IPR007052">
    <property type="entry name" value="CS_dom"/>
</dbReference>
<dbReference type="GO" id="GO:0005634">
    <property type="term" value="C:nucleus"/>
    <property type="evidence" value="ECO:0007669"/>
    <property type="project" value="TreeGrafter"/>
</dbReference>
<dbReference type="SUPFAM" id="SSF49764">
    <property type="entry name" value="HSP20-like chaperones"/>
    <property type="match status" value="1"/>
</dbReference>